<evidence type="ECO:0000313" key="6">
    <source>
        <dbReference type="EMBL" id="KRK26098.1"/>
    </source>
</evidence>
<proteinExistence type="predicted"/>
<dbReference type="SUPFAM" id="SSF46955">
    <property type="entry name" value="Putative DNA-binding domain"/>
    <property type="match status" value="1"/>
</dbReference>
<dbReference type="EMBL" id="AZCU01000004">
    <property type="protein sequence ID" value="KRK26098.1"/>
    <property type="molecule type" value="Genomic_DNA"/>
</dbReference>
<dbReference type="CDD" id="cd01109">
    <property type="entry name" value="HTH_YyaN"/>
    <property type="match status" value="1"/>
</dbReference>
<dbReference type="GeneID" id="49394762"/>
<dbReference type="RefSeq" id="WP_082230299.1">
    <property type="nucleotide sequence ID" value="NZ_AZCU01000004.1"/>
</dbReference>
<dbReference type="SMART" id="SM00422">
    <property type="entry name" value="HTH_MERR"/>
    <property type="match status" value="1"/>
</dbReference>
<feature type="domain" description="HTH merR-type" evidence="5">
    <location>
        <begin position="3"/>
        <end position="72"/>
    </location>
</feature>
<dbReference type="PANTHER" id="PTHR30204:SF69">
    <property type="entry name" value="MERR-FAMILY TRANSCRIPTIONAL REGULATOR"/>
    <property type="match status" value="1"/>
</dbReference>
<dbReference type="Proteomes" id="UP000051020">
    <property type="component" value="Unassembled WGS sequence"/>
</dbReference>
<reference evidence="6 7" key="1">
    <citation type="journal article" date="2015" name="Genome Announc.">
        <title>Expanding the biotechnology potential of lactobacilli through comparative genomics of 213 strains and associated genera.</title>
        <authorList>
            <person name="Sun Z."/>
            <person name="Harris H.M."/>
            <person name="McCann A."/>
            <person name="Guo C."/>
            <person name="Argimon S."/>
            <person name="Zhang W."/>
            <person name="Yang X."/>
            <person name="Jeffery I.B."/>
            <person name="Cooney J.C."/>
            <person name="Kagawa T.F."/>
            <person name="Liu W."/>
            <person name="Song Y."/>
            <person name="Salvetti E."/>
            <person name="Wrobel A."/>
            <person name="Rasinkangas P."/>
            <person name="Parkhill J."/>
            <person name="Rea M.C."/>
            <person name="O'Sullivan O."/>
            <person name="Ritari J."/>
            <person name="Douillard F.P."/>
            <person name="Paul Ross R."/>
            <person name="Yang R."/>
            <person name="Briner A.E."/>
            <person name="Felis G.E."/>
            <person name="de Vos W.M."/>
            <person name="Barrangou R."/>
            <person name="Klaenhammer T.R."/>
            <person name="Caufield P.W."/>
            <person name="Cui Y."/>
            <person name="Zhang H."/>
            <person name="O'Toole P.W."/>
        </authorList>
    </citation>
    <scope>NUCLEOTIDE SEQUENCE [LARGE SCALE GENOMIC DNA]</scope>
    <source>
        <strain evidence="6 7">DSM 20314</strain>
    </source>
</reference>
<evidence type="ECO:0000256" key="2">
    <source>
        <dbReference type="ARBA" id="ARBA00023015"/>
    </source>
</evidence>
<evidence type="ECO:0000313" key="7">
    <source>
        <dbReference type="Proteomes" id="UP000051020"/>
    </source>
</evidence>
<evidence type="ECO:0000259" key="5">
    <source>
        <dbReference type="PROSITE" id="PS50937"/>
    </source>
</evidence>
<dbReference type="PROSITE" id="PS50937">
    <property type="entry name" value="HTH_MERR_2"/>
    <property type="match status" value="1"/>
</dbReference>
<dbReference type="Pfam" id="PF13411">
    <property type="entry name" value="MerR_1"/>
    <property type="match status" value="1"/>
</dbReference>
<dbReference type="GO" id="GO:0003677">
    <property type="term" value="F:DNA binding"/>
    <property type="evidence" value="ECO:0007669"/>
    <property type="project" value="UniProtKB-KW"/>
</dbReference>
<keyword evidence="3" id="KW-0238">DNA-binding</keyword>
<keyword evidence="4" id="KW-0804">Transcription</keyword>
<accession>A0A837RC86</accession>
<keyword evidence="2" id="KW-0805">Transcription regulation</keyword>
<evidence type="ECO:0000256" key="1">
    <source>
        <dbReference type="ARBA" id="ARBA00022491"/>
    </source>
</evidence>
<dbReference type="InterPro" id="IPR047057">
    <property type="entry name" value="MerR_fam"/>
</dbReference>
<comment type="caution">
    <text evidence="6">The sequence shown here is derived from an EMBL/GenBank/DDBJ whole genome shotgun (WGS) entry which is preliminary data.</text>
</comment>
<organism evidence="6 7">
    <name type="scientific">Lactiplantibacillus pentosus DSM 20314</name>
    <dbReference type="NCBI Taxonomy" id="1423791"/>
    <lineage>
        <taxon>Bacteria</taxon>
        <taxon>Bacillati</taxon>
        <taxon>Bacillota</taxon>
        <taxon>Bacilli</taxon>
        <taxon>Lactobacillales</taxon>
        <taxon>Lactobacillaceae</taxon>
        <taxon>Lactiplantibacillus</taxon>
    </lineage>
</organism>
<sequence>MKTYGIGAVAERMGLSVATIRYYDEMGLLPFVKRDQAGRRRFTDDNIQLLQMILDLKRAGVAIKDIAHFVSWRLDGDDSLHERYQFLAKHEQTLEDEISQLENSLAYLRFKKWYYRTAEEAGTEKIHLRPGSKQVDPQTYREYQELLQAGQTAQELGNGSKN</sequence>
<dbReference type="GO" id="GO:0003700">
    <property type="term" value="F:DNA-binding transcription factor activity"/>
    <property type="evidence" value="ECO:0007669"/>
    <property type="project" value="InterPro"/>
</dbReference>
<dbReference type="InterPro" id="IPR000551">
    <property type="entry name" value="MerR-type_HTH_dom"/>
</dbReference>
<keyword evidence="1" id="KW-0678">Repressor</keyword>
<dbReference type="Gene3D" id="1.10.1660.10">
    <property type="match status" value="1"/>
</dbReference>
<evidence type="ECO:0000256" key="3">
    <source>
        <dbReference type="ARBA" id="ARBA00023125"/>
    </source>
</evidence>
<protein>
    <submittedName>
        <fullName evidence="6">Transcriptional regulator</fullName>
    </submittedName>
</protein>
<dbReference type="InterPro" id="IPR009061">
    <property type="entry name" value="DNA-bd_dom_put_sf"/>
</dbReference>
<evidence type="ECO:0000256" key="4">
    <source>
        <dbReference type="ARBA" id="ARBA00023163"/>
    </source>
</evidence>
<dbReference type="AlphaFoldDB" id="A0A837RC86"/>
<dbReference type="PANTHER" id="PTHR30204">
    <property type="entry name" value="REDOX-CYCLING DRUG-SENSING TRANSCRIPTIONAL ACTIVATOR SOXR"/>
    <property type="match status" value="1"/>
</dbReference>
<name>A0A837RC86_LACPE</name>
<dbReference type="PRINTS" id="PR00040">
    <property type="entry name" value="HTHMERR"/>
</dbReference>
<gene>
    <name evidence="6" type="ORF">FD24_GL002435</name>
</gene>